<dbReference type="PANTHER" id="PTHR45745">
    <property type="entry name" value="PHOSPHOMANNOMUTASE 45A"/>
    <property type="match status" value="1"/>
</dbReference>
<dbReference type="Gene3D" id="3.30.310.50">
    <property type="entry name" value="Alpha-D-phosphohexomutase, C-terminal domain"/>
    <property type="match status" value="1"/>
</dbReference>
<evidence type="ECO:0000256" key="9">
    <source>
        <dbReference type="ARBA" id="ARBA00022723"/>
    </source>
</evidence>
<evidence type="ECO:0000256" key="12">
    <source>
        <dbReference type="ARBA" id="ARBA00039995"/>
    </source>
</evidence>
<dbReference type="InterPro" id="IPR016055">
    <property type="entry name" value="A-D-PHexomutase_a/b/a-I/II/III"/>
</dbReference>
<dbReference type="InterPro" id="IPR005846">
    <property type="entry name" value="A-D-PHexomutase_a/b/a-III"/>
</dbReference>
<dbReference type="InterPro" id="IPR005841">
    <property type="entry name" value="Alpha-D-phosphohexomutase_SF"/>
</dbReference>
<evidence type="ECO:0000259" key="16">
    <source>
        <dbReference type="Pfam" id="PF00408"/>
    </source>
</evidence>
<accession>A0A1H9CNI3</accession>
<dbReference type="Pfam" id="PF02880">
    <property type="entry name" value="PGM_PMM_III"/>
    <property type="match status" value="1"/>
</dbReference>
<evidence type="ECO:0000256" key="11">
    <source>
        <dbReference type="ARBA" id="ARBA00023235"/>
    </source>
</evidence>
<gene>
    <name evidence="20" type="ORF">SAMN04488558_10490</name>
</gene>
<comment type="cofactor">
    <cofactor evidence="2">
        <name>Mg(2+)</name>
        <dbReference type="ChEBI" id="CHEBI:18420"/>
    </cofactor>
</comment>
<dbReference type="Gene3D" id="3.40.120.10">
    <property type="entry name" value="Alpha-D-Glucose-1,6-Bisphosphate, subunit A, domain 3"/>
    <property type="match status" value="3"/>
</dbReference>
<dbReference type="Pfam" id="PF02878">
    <property type="entry name" value="PGM_PMM_I"/>
    <property type="match status" value="1"/>
</dbReference>
<keyword evidence="8" id="KW-0597">Phosphoprotein</keyword>
<dbReference type="EC" id="5.4.2.2" evidence="6"/>
<dbReference type="Proteomes" id="UP000198833">
    <property type="component" value="Unassembled WGS sequence"/>
</dbReference>
<dbReference type="CDD" id="cd05799">
    <property type="entry name" value="PGM2"/>
    <property type="match status" value="1"/>
</dbReference>
<evidence type="ECO:0000256" key="4">
    <source>
        <dbReference type="ARBA" id="ARBA00005189"/>
    </source>
</evidence>
<evidence type="ECO:0000256" key="5">
    <source>
        <dbReference type="ARBA" id="ARBA00010231"/>
    </source>
</evidence>
<keyword evidence="9 15" id="KW-0479">Metal-binding</keyword>
<dbReference type="GO" id="GO:0008973">
    <property type="term" value="F:phosphopentomutase activity"/>
    <property type="evidence" value="ECO:0007669"/>
    <property type="project" value="TreeGrafter"/>
</dbReference>
<evidence type="ECO:0000256" key="10">
    <source>
        <dbReference type="ARBA" id="ARBA00022842"/>
    </source>
</evidence>
<evidence type="ECO:0000259" key="17">
    <source>
        <dbReference type="Pfam" id="PF02878"/>
    </source>
</evidence>
<evidence type="ECO:0000313" key="20">
    <source>
        <dbReference type="EMBL" id="SEQ02760.1"/>
    </source>
</evidence>
<evidence type="ECO:0000259" key="19">
    <source>
        <dbReference type="Pfam" id="PF02880"/>
    </source>
</evidence>
<dbReference type="PROSITE" id="PS00710">
    <property type="entry name" value="PGM_PMM"/>
    <property type="match status" value="1"/>
</dbReference>
<organism evidence="20 21">
    <name type="scientific">Ignavigranum ruoffiae</name>
    <dbReference type="NCBI Taxonomy" id="89093"/>
    <lineage>
        <taxon>Bacteria</taxon>
        <taxon>Bacillati</taxon>
        <taxon>Bacillota</taxon>
        <taxon>Bacilli</taxon>
        <taxon>Lactobacillales</taxon>
        <taxon>Aerococcaceae</taxon>
        <taxon>Ignavigranum</taxon>
    </lineage>
</organism>
<dbReference type="SUPFAM" id="SSF55957">
    <property type="entry name" value="Phosphoglucomutase, C-terminal domain"/>
    <property type="match status" value="1"/>
</dbReference>
<evidence type="ECO:0000256" key="1">
    <source>
        <dbReference type="ARBA" id="ARBA00000443"/>
    </source>
</evidence>
<keyword evidence="7" id="KW-0119">Carbohydrate metabolism</keyword>
<dbReference type="InterPro" id="IPR005845">
    <property type="entry name" value="A-D-PHexomutase_a/b/a-II"/>
</dbReference>
<feature type="domain" description="Alpha-D-phosphohexomutase alpha/beta/alpha" evidence="17">
    <location>
        <begin position="39"/>
        <end position="171"/>
    </location>
</feature>
<evidence type="ECO:0000256" key="7">
    <source>
        <dbReference type="ARBA" id="ARBA00022526"/>
    </source>
</evidence>
<proteinExistence type="inferred from homology"/>
<evidence type="ECO:0000259" key="18">
    <source>
        <dbReference type="Pfam" id="PF02879"/>
    </source>
</evidence>
<dbReference type="InterPro" id="IPR005844">
    <property type="entry name" value="A-D-PHexomutase_a/b/a-I"/>
</dbReference>
<dbReference type="GO" id="GO:0000287">
    <property type="term" value="F:magnesium ion binding"/>
    <property type="evidence" value="ECO:0007669"/>
    <property type="project" value="InterPro"/>
</dbReference>
<name>A0A1H9CNI3_9LACT</name>
<comment type="catalytic activity">
    <reaction evidence="1">
        <text>alpha-D-glucose 1-phosphate = alpha-D-glucose 6-phosphate</text>
        <dbReference type="Rhea" id="RHEA:23536"/>
        <dbReference type="ChEBI" id="CHEBI:58225"/>
        <dbReference type="ChEBI" id="CHEBI:58601"/>
        <dbReference type="EC" id="5.4.2.2"/>
    </reaction>
</comment>
<keyword evidence="21" id="KW-1185">Reference proteome</keyword>
<dbReference type="InterPro" id="IPR036900">
    <property type="entry name" value="A-D-PHexomutase_C_sf"/>
</dbReference>
<dbReference type="InterPro" id="IPR016066">
    <property type="entry name" value="A-D-PHexomutase_CS"/>
</dbReference>
<dbReference type="AlphaFoldDB" id="A0A1H9CNI3"/>
<keyword evidence="10 15" id="KW-0460">Magnesium</keyword>
<evidence type="ECO:0000256" key="15">
    <source>
        <dbReference type="RuleBase" id="RU004326"/>
    </source>
</evidence>
<feature type="domain" description="Alpha-D-phosphohexomutase C-terminal" evidence="16">
    <location>
        <begin position="482"/>
        <end position="514"/>
    </location>
</feature>
<comment type="pathway">
    <text evidence="3">Glycolipid metabolism; diglucosyl-diacylglycerol biosynthesis.</text>
</comment>
<evidence type="ECO:0000256" key="6">
    <source>
        <dbReference type="ARBA" id="ARBA00012728"/>
    </source>
</evidence>
<reference evidence="20" key="1">
    <citation type="submission" date="2016-10" db="EMBL/GenBank/DDBJ databases">
        <authorList>
            <person name="de Groot N.N."/>
        </authorList>
    </citation>
    <scope>NUCLEOTIDE SEQUENCE [LARGE SCALE GENOMIC DNA]</scope>
    <source>
        <strain evidence="20">DSM 15695</strain>
    </source>
</reference>
<comment type="pathway">
    <text evidence="4">Lipid metabolism.</text>
</comment>
<comment type="similarity">
    <text evidence="5 15">Belongs to the phosphohexose mutase family.</text>
</comment>
<evidence type="ECO:0000256" key="8">
    <source>
        <dbReference type="ARBA" id="ARBA00022553"/>
    </source>
</evidence>
<evidence type="ECO:0000256" key="14">
    <source>
        <dbReference type="ARBA" id="ARBA00041467"/>
    </source>
</evidence>
<evidence type="ECO:0000256" key="13">
    <source>
        <dbReference type="ARBA" id="ARBA00041398"/>
    </source>
</evidence>
<dbReference type="InterPro" id="IPR005843">
    <property type="entry name" value="A-D-PHexomutase_C"/>
</dbReference>
<dbReference type="SUPFAM" id="SSF53738">
    <property type="entry name" value="Phosphoglucomutase, first 3 domains"/>
    <property type="match status" value="3"/>
</dbReference>
<dbReference type="GO" id="GO:0004614">
    <property type="term" value="F:phosphoglucomutase activity"/>
    <property type="evidence" value="ECO:0007669"/>
    <property type="project" value="UniProtKB-EC"/>
</dbReference>
<feature type="domain" description="Alpha-D-phosphohexomutase alpha/beta/alpha" evidence="18">
    <location>
        <begin position="197"/>
        <end position="298"/>
    </location>
</feature>
<dbReference type="GO" id="GO:0006166">
    <property type="term" value="P:purine ribonucleoside salvage"/>
    <property type="evidence" value="ECO:0007669"/>
    <property type="project" value="TreeGrafter"/>
</dbReference>
<evidence type="ECO:0000313" key="21">
    <source>
        <dbReference type="Proteomes" id="UP000198833"/>
    </source>
</evidence>
<dbReference type="STRING" id="89093.SAMN04488558_10490"/>
<dbReference type="PANTHER" id="PTHR45745:SF1">
    <property type="entry name" value="PHOSPHOGLUCOMUTASE 2B-RELATED"/>
    <property type="match status" value="1"/>
</dbReference>
<keyword evidence="11" id="KW-0413">Isomerase</keyword>
<evidence type="ECO:0000256" key="3">
    <source>
        <dbReference type="ARBA" id="ARBA00005164"/>
    </source>
</evidence>
<feature type="domain" description="Alpha-D-phosphohexomutase alpha/beta/alpha" evidence="19">
    <location>
        <begin position="305"/>
        <end position="425"/>
    </location>
</feature>
<dbReference type="PRINTS" id="PR00509">
    <property type="entry name" value="PGMPMM"/>
</dbReference>
<dbReference type="EMBL" id="FOEN01000004">
    <property type="protein sequence ID" value="SEQ02760.1"/>
    <property type="molecule type" value="Genomic_DNA"/>
</dbReference>
<dbReference type="RefSeq" id="WP_092571262.1">
    <property type="nucleotide sequence ID" value="NZ_CP096206.2"/>
</dbReference>
<sequence>MKANIQEQYQLWLNETDLTAELKALSPGEIEDRFYQSVEFGTGGMRGLMGAGTNRINKYTIMQACLALAKLIRQDGFKAGKVVIAHDTRNQSDYLARCAAEALASQRVKVLMFNQPTPTPVLSFAVRDLACQYGIVITASHNPKEYNGFKVYNAQGGQLLPNQAIQLTKLIDPAYPLNKLNNLTYLPDDIQRIDLSYRQRYMAAIQGISADLAGLDIVYSPLHGSGYKYVSHILQTANLQLVDQQITFDGDFPTVKIPNPEEREAMEVAVAQAQKTQADLVLATDPDCDRLGAVVNHQGEFIPLTGNQIGALMIDFLTKRDTAQNKYVVKTVVTSELGARIAERRGAKVLNTLTGFKYIGEIINQLEDKNQADQFLFGYEESYGYLWGSHCRDKDAIISAYLLALMAKEYKQQGFTLIDQLEEIYQSYGYYLDHLASFTFTGSAGQERMGDLMADFRNLNRQKLGHDYQLLDYQTGLDQLPPANLLKFVLDDGSWFAIRPSGTEPKLKIYFSIRAADKETAQDKLNRLKTKLSEIIEAS</sequence>
<evidence type="ECO:0000256" key="2">
    <source>
        <dbReference type="ARBA" id="ARBA00001946"/>
    </source>
</evidence>
<dbReference type="OrthoDB" id="9806956at2"/>
<dbReference type="GO" id="GO:0006006">
    <property type="term" value="P:glucose metabolic process"/>
    <property type="evidence" value="ECO:0007669"/>
    <property type="project" value="UniProtKB-KW"/>
</dbReference>
<dbReference type="Pfam" id="PF02879">
    <property type="entry name" value="PGM_PMM_II"/>
    <property type="match status" value="1"/>
</dbReference>
<keyword evidence="7" id="KW-0313">Glucose metabolism</keyword>
<dbReference type="Pfam" id="PF00408">
    <property type="entry name" value="PGM_PMM_IV"/>
    <property type="match status" value="1"/>
</dbReference>
<protein>
    <recommendedName>
        <fullName evidence="12">Phosphoglucomutase</fullName>
        <ecNumber evidence="6">5.4.2.2</ecNumber>
    </recommendedName>
    <alternativeName>
        <fullName evidence="14">Alpha-phosphoglucomutase</fullName>
    </alternativeName>
    <alternativeName>
        <fullName evidence="13">Glucose phosphomutase</fullName>
    </alternativeName>
</protein>